<proteinExistence type="inferred from homology"/>
<reference evidence="6 7" key="1">
    <citation type="submission" date="2016-02" db="EMBL/GenBank/DDBJ databases">
        <title>Genome analysis of coral dinoflagellate symbionts highlights evolutionary adaptations to a symbiotic lifestyle.</title>
        <authorList>
            <person name="Aranda M."/>
            <person name="Li Y."/>
            <person name="Liew Y.J."/>
            <person name="Baumgarten S."/>
            <person name="Simakov O."/>
            <person name="Wilson M."/>
            <person name="Piel J."/>
            <person name="Ashoor H."/>
            <person name="Bougouffa S."/>
            <person name="Bajic V.B."/>
            <person name="Ryu T."/>
            <person name="Ravasi T."/>
            <person name="Bayer T."/>
            <person name="Micklem G."/>
            <person name="Kim H."/>
            <person name="Bhak J."/>
            <person name="Lajeunesse T.C."/>
            <person name="Voolstra C.R."/>
        </authorList>
    </citation>
    <scope>NUCLEOTIDE SEQUENCE [LARGE SCALE GENOMIC DNA]</scope>
    <source>
        <strain evidence="6 7">CCMP2467</strain>
    </source>
</reference>
<dbReference type="SUPFAM" id="SSF53335">
    <property type="entry name" value="S-adenosyl-L-methionine-dependent methyltransferases"/>
    <property type="match status" value="1"/>
</dbReference>
<comment type="caution">
    <text evidence="6">The sequence shown here is derived from an EMBL/GenBank/DDBJ whole genome shotgun (WGS) entry which is preliminary data.</text>
</comment>
<accession>A0A1Q9C2L0</accession>
<evidence type="ECO:0000256" key="1">
    <source>
        <dbReference type="ARBA" id="ARBA00022603"/>
    </source>
</evidence>
<dbReference type="Pfam" id="PF01596">
    <property type="entry name" value="Methyltransf_3"/>
    <property type="match status" value="1"/>
</dbReference>
<evidence type="ECO:0000256" key="3">
    <source>
        <dbReference type="ARBA" id="ARBA00022691"/>
    </source>
</evidence>
<dbReference type="PROSITE" id="PS51682">
    <property type="entry name" value="SAM_OMT_I"/>
    <property type="match status" value="1"/>
</dbReference>
<dbReference type="GO" id="GO:0003729">
    <property type="term" value="F:mRNA binding"/>
    <property type="evidence" value="ECO:0007669"/>
    <property type="project" value="TreeGrafter"/>
</dbReference>
<dbReference type="AlphaFoldDB" id="A0A1Q9C2L0"/>
<evidence type="ECO:0000313" key="7">
    <source>
        <dbReference type="Proteomes" id="UP000186817"/>
    </source>
</evidence>
<dbReference type="InterPro" id="IPR029063">
    <property type="entry name" value="SAM-dependent_MTases_sf"/>
</dbReference>
<organism evidence="6 7">
    <name type="scientific">Symbiodinium microadriaticum</name>
    <name type="common">Dinoflagellate</name>
    <name type="synonym">Zooxanthella microadriatica</name>
    <dbReference type="NCBI Taxonomy" id="2951"/>
    <lineage>
        <taxon>Eukaryota</taxon>
        <taxon>Sar</taxon>
        <taxon>Alveolata</taxon>
        <taxon>Dinophyceae</taxon>
        <taxon>Suessiales</taxon>
        <taxon>Symbiodiniaceae</taxon>
        <taxon>Symbiodinium</taxon>
    </lineage>
</organism>
<dbReference type="OMA" id="LSCTICA"/>
<name>A0A1Q9C2L0_SYMMI</name>
<dbReference type="GO" id="GO:0032259">
    <property type="term" value="P:methylation"/>
    <property type="evidence" value="ECO:0007669"/>
    <property type="project" value="UniProtKB-KW"/>
</dbReference>
<dbReference type="PANTHER" id="PTHR47938">
    <property type="entry name" value="RESPIRATORY COMPLEX I CHAPERONE (CIA84), PUTATIVE (AFU_ORTHOLOGUE AFUA_2G06020)-RELATED"/>
    <property type="match status" value="1"/>
</dbReference>
<sequence>MEVTRRASAPDARNAARLLRRTPPKAGLETLRELCGQRLEANAFHAGALLGACAEAFAWEHALRMLQTLPGEALFPDDVAFASAIAACGRSLRWALALVVLTDSFELHVASQAGVGAAIAAAAGVGEWQVALSLLAQLEVHRMQPDVMSYTQALSAFEGSSCWQKALSLLFEADERGMANEKSYTASMRACTDQWQWSLALFRRLPCPDRRAFNVALNSCAKALKREVALVLLRQIPEPDAVSYNSALAACGDDWIQALQLLDELTSRADRISYNAGLAACEAAGVWPVALNLLGQMREAFLEPDSLSCRATMGACASAAAWRRALALAPRAPDALDHFMCAACCRALGAGLRWSEALDLIQSPGVALSEVALSCTICAAGAAHRWQVATRLLDQMEDLSVESNAFSFSAAIDACAKASQWLQAVRIFMSMPATSTRCNQVCLNAALAACQRASRWRQALALGAWAEGQNVVVDDAGHHILLCALEAVGHWAAALALVMSRQPAVPAAADAATLAACRALRWQEALILGHAALKKPQPGRRGEVLGALACLCEEQGHPAGQQLFHDLAKAAHASGLGGLSQALATASSWKREWTPLDVAAKLRGMLGAGPVTGRLPYQKEVALLRKVVDHANPGDAASVVHQMECFGVELGSAGGWAKFAAGSKAQILLLGAAGAGPSPKHVLDIGAYGGGSALHLAMALPGVHVTAVELDPVMVALARCLLGFAGVGDRVRVLPGHTRFRLPGLQGQRFSGIFADVWGAQYADVLALIHRHALLSTGSVLIADNVLRTGAAEFAGRVTGPGFHTVVMPVREVANPEEEDWMTVSVLRDAAAWETSVSEELLELQARSEHLRDEATNEGIAPEEHQDFSERAREVFRKVGIVTLEGVFHVGLRLGTWQSAKHSVDLCLGAPTSIATLASKGPASASQAMTARDVRQQMDDYEELRVDEEDGVAELVREPVRRRGPLQRPSTTLVTFALLLVCGVAYVATSQLSPRPGPAHLRRVQGLQGFDEAAAEGSEDLNATAEDVAAAPEESSSEDVAGTLEEAKDLGGSAEAGE</sequence>
<dbReference type="OrthoDB" id="186626at2759"/>
<comment type="similarity">
    <text evidence="4">Belongs to the class I-like SAM-binding methyltransferase superfamily. Cation-dependent O-methyltransferase family.</text>
</comment>
<dbReference type="PANTHER" id="PTHR47938:SF35">
    <property type="entry name" value="PENTATRICOPEPTIDE REPEAT-CONTAINING PROTEIN 4, MITOCHONDRIAL-RELATED"/>
    <property type="match status" value="1"/>
</dbReference>
<dbReference type="EMBL" id="LSRX01001832">
    <property type="protein sequence ID" value="OLP77163.1"/>
    <property type="molecule type" value="Genomic_DNA"/>
</dbReference>
<dbReference type="Gene3D" id="3.40.50.150">
    <property type="entry name" value="Vaccinia Virus protein VP39"/>
    <property type="match status" value="1"/>
</dbReference>
<dbReference type="Proteomes" id="UP000186817">
    <property type="component" value="Unassembled WGS sequence"/>
</dbReference>
<gene>
    <name evidence="6" type="primary">Comt</name>
    <name evidence="6" type="ORF">AK812_SmicGene42809</name>
</gene>
<evidence type="ECO:0000256" key="2">
    <source>
        <dbReference type="ARBA" id="ARBA00022679"/>
    </source>
</evidence>
<dbReference type="CDD" id="cd02440">
    <property type="entry name" value="AdoMet_MTases"/>
    <property type="match status" value="1"/>
</dbReference>
<feature type="non-terminal residue" evidence="6">
    <location>
        <position position="1058"/>
    </location>
</feature>
<keyword evidence="2 6" id="KW-0808">Transferase</keyword>
<feature type="region of interest" description="Disordered" evidence="5">
    <location>
        <begin position="1014"/>
        <end position="1058"/>
    </location>
</feature>
<dbReference type="Gene3D" id="1.25.40.10">
    <property type="entry name" value="Tetratricopeptide repeat domain"/>
    <property type="match status" value="4"/>
</dbReference>
<keyword evidence="7" id="KW-1185">Reference proteome</keyword>
<dbReference type="InterPro" id="IPR011990">
    <property type="entry name" value="TPR-like_helical_dom_sf"/>
</dbReference>
<evidence type="ECO:0000256" key="4">
    <source>
        <dbReference type="ARBA" id="ARBA00023453"/>
    </source>
</evidence>
<evidence type="ECO:0000313" key="6">
    <source>
        <dbReference type="EMBL" id="OLP77163.1"/>
    </source>
</evidence>
<dbReference type="InterPro" id="IPR002935">
    <property type="entry name" value="SAM_O-MeTrfase"/>
</dbReference>
<evidence type="ECO:0000256" key="5">
    <source>
        <dbReference type="SAM" id="MobiDB-lite"/>
    </source>
</evidence>
<protein>
    <submittedName>
        <fullName evidence="6">Catechol O-methyltransferase</fullName>
    </submittedName>
</protein>
<keyword evidence="1 6" id="KW-0489">Methyltransferase</keyword>
<dbReference type="GO" id="GO:0008171">
    <property type="term" value="F:O-methyltransferase activity"/>
    <property type="evidence" value="ECO:0007669"/>
    <property type="project" value="InterPro"/>
</dbReference>
<keyword evidence="3" id="KW-0949">S-adenosyl-L-methionine</keyword>